<dbReference type="Pfam" id="PF02518">
    <property type="entry name" value="HATPase_c"/>
    <property type="match status" value="1"/>
</dbReference>
<dbReference type="Gene3D" id="3.30.565.10">
    <property type="entry name" value="Histidine kinase-like ATPase, C-terminal domain"/>
    <property type="match status" value="1"/>
</dbReference>
<evidence type="ECO:0000256" key="1">
    <source>
        <dbReference type="ARBA" id="ARBA00000085"/>
    </source>
</evidence>
<dbReference type="InterPro" id="IPR013655">
    <property type="entry name" value="PAS_fold_3"/>
</dbReference>
<dbReference type="NCBIfam" id="TIGR00229">
    <property type="entry name" value="sensory_box"/>
    <property type="match status" value="1"/>
</dbReference>
<dbReference type="RefSeq" id="WP_161817785.1">
    <property type="nucleotide sequence ID" value="NZ_JAACJS010000011.1"/>
</dbReference>
<evidence type="ECO:0000256" key="4">
    <source>
        <dbReference type="ARBA" id="ARBA00022679"/>
    </source>
</evidence>
<dbReference type="CDD" id="cd00082">
    <property type="entry name" value="HisKA"/>
    <property type="match status" value="1"/>
</dbReference>
<dbReference type="SUPFAM" id="SSF47384">
    <property type="entry name" value="Homodimeric domain of signal transducing histidine kinase"/>
    <property type="match status" value="1"/>
</dbReference>
<keyword evidence="10" id="KW-1185">Reference proteome</keyword>
<dbReference type="Proteomes" id="UP000753802">
    <property type="component" value="Unassembled WGS sequence"/>
</dbReference>
<evidence type="ECO:0000256" key="6">
    <source>
        <dbReference type="SAM" id="Coils"/>
    </source>
</evidence>
<dbReference type="InterPro" id="IPR004358">
    <property type="entry name" value="Sig_transdc_His_kin-like_C"/>
</dbReference>
<reference evidence="9 10" key="1">
    <citation type="submission" date="2020-01" db="EMBL/GenBank/DDBJ databases">
        <title>Genome analysis.</title>
        <authorList>
            <person name="Wu S."/>
            <person name="Wang G."/>
        </authorList>
    </citation>
    <scope>NUCLEOTIDE SEQUENCE [LARGE SCALE GENOMIC DNA]</scope>
    <source>
        <strain evidence="9 10">SYL130</strain>
    </source>
</reference>
<feature type="domain" description="PAS" evidence="8">
    <location>
        <begin position="164"/>
        <end position="234"/>
    </location>
</feature>
<dbReference type="InterPro" id="IPR005467">
    <property type="entry name" value="His_kinase_dom"/>
</dbReference>
<dbReference type="InterPro" id="IPR036097">
    <property type="entry name" value="HisK_dim/P_sf"/>
</dbReference>
<evidence type="ECO:0000256" key="2">
    <source>
        <dbReference type="ARBA" id="ARBA00012438"/>
    </source>
</evidence>
<comment type="catalytic activity">
    <reaction evidence="1">
        <text>ATP + protein L-histidine = ADP + protein N-phospho-L-histidine.</text>
        <dbReference type="EC" id="2.7.13.3"/>
    </reaction>
</comment>
<dbReference type="SMART" id="SM00388">
    <property type="entry name" value="HisKA"/>
    <property type="match status" value="1"/>
</dbReference>
<keyword evidence="4" id="KW-0808">Transferase</keyword>
<comment type="caution">
    <text evidence="9">The sequence shown here is derived from an EMBL/GenBank/DDBJ whole genome shotgun (WGS) entry which is preliminary data.</text>
</comment>
<dbReference type="InterPro" id="IPR000014">
    <property type="entry name" value="PAS"/>
</dbReference>
<accession>A0ABW9ZQT1</accession>
<dbReference type="Pfam" id="PF08447">
    <property type="entry name" value="PAS_3"/>
    <property type="match status" value="1"/>
</dbReference>
<dbReference type="Gene3D" id="3.30.450.20">
    <property type="entry name" value="PAS domain"/>
    <property type="match status" value="1"/>
</dbReference>
<dbReference type="InterPro" id="IPR003661">
    <property type="entry name" value="HisK_dim/P_dom"/>
</dbReference>
<keyword evidence="3" id="KW-0597">Phosphoprotein</keyword>
<dbReference type="Gene3D" id="1.10.287.130">
    <property type="match status" value="1"/>
</dbReference>
<dbReference type="InterPro" id="IPR052162">
    <property type="entry name" value="Sensor_kinase/Photoreceptor"/>
</dbReference>
<dbReference type="PROSITE" id="PS50109">
    <property type="entry name" value="HIS_KIN"/>
    <property type="match status" value="1"/>
</dbReference>
<evidence type="ECO:0000313" key="10">
    <source>
        <dbReference type="Proteomes" id="UP000753802"/>
    </source>
</evidence>
<keyword evidence="5" id="KW-0418">Kinase</keyword>
<name>A0ABW9ZQT1_9BACT</name>
<proteinExistence type="predicted"/>
<dbReference type="PROSITE" id="PS50112">
    <property type="entry name" value="PAS"/>
    <property type="match status" value="1"/>
</dbReference>
<dbReference type="Pfam" id="PF00512">
    <property type="entry name" value="HisKA"/>
    <property type="match status" value="1"/>
</dbReference>
<dbReference type="PANTHER" id="PTHR43304">
    <property type="entry name" value="PHYTOCHROME-LIKE PROTEIN CPH1"/>
    <property type="match status" value="1"/>
</dbReference>
<gene>
    <name evidence="9" type="ORF">GWC95_05995</name>
</gene>
<evidence type="ECO:0000256" key="5">
    <source>
        <dbReference type="ARBA" id="ARBA00022777"/>
    </source>
</evidence>
<dbReference type="EC" id="2.7.13.3" evidence="2"/>
<dbReference type="InterPro" id="IPR036890">
    <property type="entry name" value="HATPase_C_sf"/>
</dbReference>
<dbReference type="CDD" id="cd00130">
    <property type="entry name" value="PAS"/>
    <property type="match status" value="1"/>
</dbReference>
<dbReference type="EMBL" id="JAACJS010000011">
    <property type="protein sequence ID" value="NCI49466.1"/>
    <property type="molecule type" value="Genomic_DNA"/>
</dbReference>
<keyword evidence="6" id="KW-0175">Coiled coil</keyword>
<dbReference type="PRINTS" id="PR00344">
    <property type="entry name" value="BCTRLSENSOR"/>
</dbReference>
<dbReference type="SUPFAM" id="SSF55785">
    <property type="entry name" value="PYP-like sensor domain (PAS domain)"/>
    <property type="match status" value="1"/>
</dbReference>
<evidence type="ECO:0000313" key="9">
    <source>
        <dbReference type="EMBL" id="NCI49466.1"/>
    </source>
</evidence>
<evidence type="ECO:0000259" key="8">
    <source>
        <dbReference type="PROSITE" id="PS50112"/>
    </source>
</evidence>
<evidence type="ECO:0000256" key="3">
    <source>
        <dbReference type="ARBA" id="ARBA00022553"/>
    </source>
</evidence>
<dbReference type="PANTHER" id="PTHR43304:SF1">
    <property type="entry name" value="PAC DOMAIN-CONTAINING PROTEIN"/>
    <property type="match status" value="1"/>
</dbReference>
<dbReference type="SMART" id="SM00387">
    <property type="entry name" value="HATPase_c"/>
    <property type="match status" value="1"/>
</dbReference>
<dbReference type="InterPro" id="IPR003594">
    <property type="entry name" value="HATPase_dom"/>
</dbReference>
<dbReference type="InterPro" id="IPR035965">
    <property type="entry name" value="PAS-like_dom_sf"/>
</dbReference>
<feature type="coiled-coil region" evidence="6">
    <location>
        <begin position="295"/>
        <end position="322"/>
    </location>
</feature>
<evidence type="ECO:0000259" key="7">
    <source>
        <dbReference type="PROSITE" id="PS50109"/>
    </source>
</evidence>
<feature type="domain" description="Histidine kinase" evidence="7">
    <location>
        <begin position="329"/>
        <end position="543"/>
    </location>
</feature>
<protein>
    <recommendedName>
        <fullName evidence="2">histidine kinase</fullName>
        <ecNumber evidence="2">2.7.13.3</ecNumber>
    </recommendedName>
</protein>
<organism evidence="9 10">
    <name type="scientific">Sediminibacterium roseum</name>
    <dbReference type="NCBI Taxonomy" id="1978412"/>
    <lineage>
        <taxon>Bacteria</taxon>
        <taxon>Pseudomonadati</taxon>
        <taxon>Bacteroidota</taxon>
        <taxon>Chitinophagia</taxon>
        <taxon>Chitinophagales</taxon>
        <taxon>Chitinophagaceae</taxon>
        <taxon>Sediminibacterium</taxon>
    </lineage>
</organism>
<feature type="coiled-coil region" evidence="6">
    <location>
        <begin position="144"/>
        <end position="174"/>
    </location>
</feature>
<dbReference type="SUPFAM" id="SSF55874">
    <property type="entry name" value="ATPase domain of HSP90 chaperone/DNA topoisomerase II/histidine kinase"/>
    <property type="match status" value="1"/>
</dbReference>
<sequence>MQEIAKVTLENELDLILAHKRTMKLAELACLSLSAQTTFATAVSEVSRSIIDGRQKGTLTLCIDTGSHEKYIVARLQDGKKHSEKSLEGLAYAKRLVNKYELVDKANATTVELYFYVAPPFRIDIQKLDEWRSVFRNEPPISPYEELKRKNEQLQDLSEKIQKSEAEYRTLTNSLPLIIFSLDFSGKLLYANEWLLRYTGETLNSLNTNGWQKVVHPDDVHSFMHLLESKVPAGPSAIQTQARLKHKINDVFLWHQVSLSAFINDKGVPQYWIGYIVDIHAQKVYEETLKDNFELKQTQAQLQENQVQLEKIIGELNRSNEELEQFAYIASHDLQEPVRKLLFYSDFLQKKYADGIDQTGKGFLKNMQDSAMRMRTLILDLLSFSQVNKAQVQFKETDLNEVVAVALQDLGILIQEKNAKITVGNLPVVMGDGRMMRQLFENLISNAVKFSHPGIEPEISITCTLKAGMYEICVEDNGIGFDEKYLEQMFHLFQRLHSRDHYGGTGLGLAICRKITELHRGKISANSTEGEGSVFYINLPVDIKL</sequence>
<dbReference type="SMART" id="SM00091">
    <property type="entry name" value="PAS"/>
    <property type="match status" value="1"/>
</dbReference>